<evidence type="ECO:0000256" key="12">
    <source>
        <dbReference type="RuleBase" id="RU003519"/>
    </source>
</evidence>
<organism evidence="14 15">
    <name type="scientific">Acromyrmex charruanus</name>
    <dbReference type="NCBI Taxonomy" id="2715315"/>
    <lineage>
        <taxon>Eukaryota</taxon>
        <taxon>Metazoa</taxon>
        <taxon>Ecdysozoa</taxon>
        <taxon>Arthropoda</taxon>
        <taxon>Hexapoda</taxon>
        <taxon>Insecta</taxon>
        <taxon>Pterygota</taxon>
        <taxon>Neoptera</taxon>
        <taxon>Endopterygota</taxon>
        <taxon>Hymenoptera</taxon>
        <taxon>Apocrita</taxon>
        <taxon>Aculeata</taxon>
        <taxon>Formicoidea</taxon>
        <taxon>Formicidae</taxon>
        <taxon>Myrmicinae</taxon>
        <taxon>Acromyrmex</taxon>
    </lineage>
</organism>
<dbReference type="GO" id="GO:0016477">
    <property type="term" value="P:cell migration"/>
    <property type="evidence" value="ECO:0007669"/>
    <property type="project" value="TreeGrafter"/>
</dbReference>
<protein>
    <submittedName>
        <fullName evidence="14">DALY protein</fullName>
    </submittedName>
</protein>
<feature type="compositionally biased region" description="Acidic residues" evidence="13">
    <location>
        <begin position="567"/>
        <end position="583"/>
    </location>
</feature>
<dbReference type="EMBL" id="JAANIC010001586">
    <property type="protein sequence ID" value="KAG5346415.1"/>
    <property type="molecule type" value="Genomic_DNA"/>
</dbReference>
<gene>
    <name evidence="14" type="primary">Dally</name>
    <name evidence="14" type="ORF">G6Z76_0001385</name>
</gene>
<comment type="subcellular location">
    <subcellularLocation>
        <location evidence="1 12">Cell membrane</location>
        <topology evidence="1 12">Lipid-anchor</topology>
        <topology evidence="1 12">GPI-anchor</topology>
    </subcellularLocation>
</comment>
<evidence type="ECO:0000256" key="9">
    <source>
        <dbReference type="ARBA" id="ARBA00023207"/>
    </source>
</evidence>
<evidence type="ECO:0000256" key="5">
    <source>
        <dbReference type="ARBA" id="ARBA00022729"/>
    </source>
</evidence>
<name>A0A836KDS5_9HYME</name>
<dbReference type="AlphaFoldDB" id="A0A836KDS5"/>
<keyword evidence="5" id="KW-0732">Signal</keyword>
<reference evidence="14" key="1">
    <citation type="submission" date="2020-03" db="EMBL/GenBank/DDBJ databases">
        <title>Relaxed selection underlies rapid genomic changes in the transitions from sociality to social parasitism in ants.</title>
        <authorList>
            <person name="Bi X."/>
        </authorList>
    </citation>
    <scope>NUCLEOTIDE SEQUENCE</scope>
    <source>
        <strain evidence="14">BGI-DK2014a</strain>
        <tissue evidence="14">Whole body</tissue>
    </source>
</reference>
<evidence type="ECO:0000256" key="8">
    <source>
        <dbReference type="ARBA" id="ARBA00023180"/>
    </source>
</evidence>
<keyword evidence="10 12" id="KW-0449">Lipoprotein</keyword>
<keyword evidence="8" id="KW-0325">Glycoprotein</keyword>
<dbReference type="GO" id="GO:1905475">
    <property type="term" value="P:regulation of protein localization to membrane"/>
    <property type="evidence" value="ECO:0007669"/>
    <property type="project" value="TreeGrafter"/>
</dbReference>
<proteinExistence type="inferred from homology"/>
<evidence type="ECO:0000256" key="7">
    <source>
        <dbReference type="ARBA" id="ARBA00023136"/>
    </source>
</evidence>
<keyword evidence="4 12" id="KW-0336">GPI-anchor</keyword>
<sequence length="647" mass="71321">MKITLRAAFRGYPVSAVLLAVLVWCHCVCSIAHARSHRLKTTSNGTELVVDCELIRPFFSTKNITLEPAAADSSRTTCGGKCCGEEMEKRLKQQARVDFHNLIHHHSRSLQGLLATTADALRETVIVLLRRSENKTLVMFDQVYRSMAVQSRSSIRALYQAMMDYVSPANTPDNLQQPLTRETLQERINQFFTRLFPIAYHYAINPHQDRQDFTDKFKSCLYERIDDIQPFGDTPQEIFKKIGKSLEATRILVQALTLGKTVLDKTDNVLFATSTGNNLQQEACYDALLRMTYCPKCKGIKEAVSPCSGFCTNVVRGCLTEPASELDLAWSGYVEAVERLVAAVSGNTDYHGLNVRIAVRELDSRISDAIMHAMEDGPRLEEKVRKVCGRSELLSPDSEKSPVSSDAAAKSSTSSTGEVHTAASSLPSHAQDSMLNKLHKQLVNFLASVLRSRIFYGTLADAICEEYPDKHCWNGERIGEYTKTVVDSSLNAQRYNPEFTITMSTTPASYSGNTNTSALIDQLRHINQLVQSQLSSDIGPDAFLADEALDGSGSGDSPVWRQHGNGEIDDDEDGHDRDDDDEASGSGMGPTTIGIVSHGPFTSALICILIIPAGTFPVETSLLDESCVRRVSSIIISDRTSFSTRVP</sequence>
<keyword evidence="9 12" id="KW-0357">Heparan sulfate</keyword>
<dbReference type="Pfam" id="PF01153">
    <property type="entry name" value="Glypican"/>
    <property type="match status" value="1"/>
</dbReference>
<dbReference type="GO" id="GO:0009986">
    <property type="term" value="C:cell surface"/>
    <property type="evidence" value="ECO:0007669"/>
    <property type="project" value="TreeGrafter"/>
</dbReference>
<evidence type="ECO:0000256" key="6">
    <source>
        <dbReference type="ARBA" id="ARBA00022974"/>
    </source>
</evidence>
<evidence type="ECO:0000313" key="15">
    <source>
        <dbReference type="Proteomes" id="UP000669903"/>
    </source>
</evidence>
<keyword evidence="3" id="KW-1003">Cell membrane</keyword>
<accession>A0A836KDS5</accession>
<feature type="region of interest" description="Disordered" evidence="13">
    <location>
        <begin position="394"/>
        <end position="425"/>
    </location>
</feature>
<dbReference type="GO" id="GO:0090263">
    <property type="term" value="P:positive regulation of canonical Wnt signaling pathway"/>
    <property type="evidence" value="ECO:0007669"/>
    <property type="project" value="TreeGrafter"/>
</dbReference>
<dbReference type="InterPro" id="IPR001863">
    <property type="entry name" value="Glypican"/>
</dbReference>
<comment type="caution">
    <text evidence="14">The sequence shown here is derived from an EMBL/GenBank/DDBJ whole genome shotgun (WGS) entry which is preliminary data.</text>
</comment>
<evidence type="ECO:0000313" key="14">
    <source>
        <dbReference type="EMBL" id="KAG5346415.1"/>
    </source>
</evidence>
<feature type="region of interest" description="Disordered" evidence="13">
    <location>
        <begin position="545"/>
        <end position="593"/>
    </location>
</feature>
<evidence type="ECO:0000256" key="13">
    <source>
        <dbReference type="SAM" id="MobiDB-lite"/>
    </source>
</evidence>
<keyword evidence="15" id="KW-1185">Reference proteome</keyword>
<evidence type="ECO:0000256" key="3">
    <source>
        <dbReference type="ARBA" id="ARBA00022475"/>
    </source>
</evidence>
<evidence type="ECO:0000256" key="1">
    <source>
        <dbReference type="ARBA" id="ARBA00004609"/>
    </source>
</evidence>
<dbReference type="GO" id="GO:0098552">
    <property type="term" value="C:side of membrane"/>
    <property type="evidence" value="ECO:0007669"/>
    <property type="project" value="UniProtKB-KW"/>
</dbReference>
<evidence type="ECO:0000256" key="11">
    <source>
        <dbReference type="RuleBase" id="RU003518"/>
    </source>
</evidence>
<feature type="non-terminal residue" evidence="14">
    <location>
        <position position="1"/>
    </location>
</feature>
<dbReference type="PANTHER" id="PTHR10822:SF29">
    <property type="entry name" value="DIVISION ABNORMALLY DELAYED PROTEIN"/>
    <property type="match status" value="1"/>
</dbReference>
<feature type="non-terminal residue" evidence="14">
    <location>
        <position position="647"/>
    </location>
</feature>
<dbReference type="PANTHER" id="PTHR10822">
    <property type="entry name" value="GLYPICAN"/>
    <property type="match status" value="1"/>
</dbReference>
<dbReference type="Proteomes" id="UP000669903">
    <property type="component" value="Unassembled WGS sequence"/>
</dbReference>
<feature type="compositionally biased region" description="Low complexity" evidence="13">
    <location>
        <begin position="404"/>
        <end position="416"/>
    </location>
</feature>
<keyword evidence="6 12" id="KW-0654">Proteoglycan</keyword>
<comment type="similarity">
    <text evidence="2 11">Belongs to the glypican family.</text>
</comment>
<dbReference type="GO" id="GO:0005886">
    <property type="term" value="C:plasma membrane"/>
    <property type="evidence" value="ECO:0007669"/>
    <property type="project" value="UniProtKB-SubCell"/>
</dbReference>
<evidence type="ECO:0000256" key="10">
    <source>
        <dbReference type="ARBA" id="ARBA00023288"/>
    </source>
</evidence>
<evidence type="ECO:0000256" key="2">
    <source>
        <dbReference type="ARBA" id="ARBA00010260"/>
    </source>
</evidence>
<evidence type="ECO:0000256" key="4">
    <source>
        <dbReference type="ARBA" id="ARBA00022622"/>
    </source>
</evidence>
<dbReference type="GO" id="GO:0005576">
    <property type="term" value="C:extracellular region"/>
    <property type="evidence" value="ECO:0007669"/>
    <property type="project" value="TreeGrafter"/>
</dbReference>
<keyword evidence="7 12" id="KW-0472">Membrane</keyword>
<comment type="function">
    <text evidence="12">Cell surface proteoglycan.</text>
</comment>